<dbReference type="AlphaFoldDB" id="A0A427AJI0"/>
<feature type="region of interest" description="Disordered" evidence="1">
    <location>
        <begin position="1"/>
        <end position="46"/>
    </location>
</feature>
<evidence type="ECO:0000256" key="1">
    <source>
        <dbReference type="SAM" id="MobiDB-lite"/>
    </source>
</evidence>
<sequence length="75" mass="8708">MYASREKRSYHRQEARSGAYGVRRRKRPATGLRRSALRRGKRSLRSAVITNPPEGYQAIDWSQNCSNADAIMKRR</sequence>
<gene>
    <name evidence="2" type="ORF">B296_00017559</name>
</gene>
<dbReference type="Proteomes" id="UP000287651">
    <property type="component" value="Unassembled WGS sequence"/>
</dbReference>
<accession>A0A427AJI0</accession>
<organism evidence="2 3">
    <name type="scientific">Ensete ventricosum</name>
    <name type="common">Abyssinian banana</name>
    <name type="synonym">Musa ensete</name>
    <dbReference type="NCBI Taxonomy" id="4639"/>
    <lineage>
        <taxon>Eukaryota</taxon>
        <taxon>Viridiplantae</taxon>
        <taxon>Streptophyta</taxon>
        <taxon>Embryophyta</taxon>
        <taxon>Tracheophyta</taxon>
        <taxon>Spermatophyta</taxon>
        <taxon>Magnoliopsida</taxon>
        <taxon>Liliopsida</taxon>
        <taxon>Zingiberales</taxon>
        <taxon>Musaceae</taxon>
        <taxon>Ensete</taxon>
    </lineage>
</organism>
<feature type="compositionally biased region" description="Basic residues" evidence="1">
    <location>
        <begin position="35"/>
        <end position="44"/>
    </location>
</feature>
<evidence type="ECO:0000313" key="2">
    <source>
        <dbReference type="EMBL" id="RRT76405.1"/>
    </source>
</evidence>
<comment type="caution">
    <text evidence="2">The sequence shown here is derived from an EMBL/GenBank/DDBJ whole genome shotgun (WGS) entry which is preliminary data.</text>
</comment>
<evidence type="ECO:0000313" key="3">
    <source>
        <dbReference type="Proteomes" id="UP000287651"/>
    </source>
</evidence>
<dbReference type="EMBL" id="AMZH03002202">
    <property type="protein sequence ID" value="RRT76405.1"/>
    <property type="molecule type" value="Genomic_DNA"/>
</dbReference>
<reference evidence="2 3" key="1">
    <citation type="journal article" date="2014" name="Agronomy (Basel)">
        <title>A Draft Genome Sequence for Ensete ventricosum, the Drought-Tolerant Tree Against Hunger.</title>
        <authorList>
            <person name="Harrison J."/>
            <person name="Moore K.A."/>
            <person name="Paszkiewicz K."/>
            <person name="Jones T."/>
            <person name="Grant M."/>
            <person name="Ambacheew D."/>
            <person name="Muzemil S."/>
            <person name="Studholme D.J."/>
        </authorList>
    </citation>
    <scope>NUCLEOTIDE SEQUENCE [LARGE SCALE GENOMIC DNA]</scope>
</reference>
<protein>
    <submittedName>
        <fullName evidence="2">Uncharacterized protein</fullName>
    </submittedName>
</protein>
<feature type="compositionally biased region" description="Basic and acidic residues" evidence="1">
    <location>
        <begin position="1"/>
        <end position="15"/>
    </location>
</feature>
<name>A0A427AJI0_ENSVE</name>
<proteinExistence type="predicted"/>